<dbReference type="RefSeq" id="WP_096330441.1">
    <property type="nucleotide sequence ID" value="NZ_FOMX01000122.1"/>
</dbReference>
<protein>
    <submittedName>
        <fullName evidence="1">Uncharacterized protein</fullName>
    </submittedName>
</protein>
<dbReference type="AlphaFoldDB" id="A0A1I2J793"/>
<dbReference type="EMBL" id="FOMX01000122">
    <property type="protein sequence ID" value="SFF48806.1"/>
    <property type="molecule type" value="Genomic_DNA"/>
</dbReference>
<reference evidence="2" key="1">
    <citation type="submission" date="2016-10" db="EMBL/GenBank/DDBJ databases">
        <authorList>
            <person name="Varghese N."/>
            <person name="Submissions S."/>
        </authorList>
    </citation>
    <scope>NUCLEOTIDE SEQUENCE [LARGE SCALE GENOMIC DNA]</scope>
    <source>
        <strain evidence="2">ATCC 25963</strain>
    </source>
</reference>
<gene>
    <name evidence="1" type="ORF">SAMN02745121_09153</name>
</gene>
<dbReference type="Proteomes" id="UP000199400">
    <property type="component" value="Unassembled WGS sequence"/>
</dbReference>
<proteinExistence type="predicted"/>
<evidence type="ECO:0000313" key="1">
    <source>
        <dbReference type="EMBL" id="SFF48806.1"/>
    </source>
</evidence>
<sequence>MTRFIVQLPFSDDRAAYDAIAALATNLPPGWTVDWNRVSPWIGASRPIHGDLEHEAAMTWLLARVRELETAEILVTLPRWRRQERLGNDETD</sequence>
<keyword evidence="2" id="KW-1185">Reference proteome</keyword>
<evidence type="ECO:0000313" key="2">
    <source>
        <dbReference type="Proteomes" id="UP000199400"/>
    </source>
</evidence>
<organism evidence="1 2">
    <name type="scientific">Nannocystis exedens</name>
    <dbReference type="NCBI Taxonomy" id="54"/>
    <lineage>
        <taxon>Bacteria</taxon>
        <taxon>Pseudomonadati</taxon>
        <taxon>Myxococcota</taxon>
        <taxon>Polyangia</taxon>
        <taxon>Nannocystales</taxon>
        <taxon>Nannocystaceae</taxon>
        <taxon>Nannocystis</taxon>
    </lineage>
</organism>
<accession>A0A1I2J793</accession>
<name>A0A1I2J793_9BACT</name>